<comment type="caution">
    <text evidence="1">The sequence shown here is derived from an EMBL/GenBank/DDBJ whole genome shotgun (WGS) entry which is preliminary data.</text>
</comment>
<dbReference type="PROSITE" id="PS51257">
    <property type="entry name" value="PROKAR_LIPOPROTEIN"/>
    <property type="match status" value="1"/>
</dbReference>
<reference evidence="2" key="1">
    <citation type="journal article" date="2019" name="Int. J. Syst. Evol. Microbiol.">
        <title>The Global Catalogue of Microorganisms (GCM) 10K type strain sequencing project: providing services to taxonomists for standard genome sequencing and annotation.</title>
        <authorList>
            <consortium name="The Broad Institute Genomics Platform"/>
            <consortium name="The Broad Institute Genome Sequencing Center for Infectious Disease"/>
            <person name="Wu L."/>
            <person name="Ma J."/>
        </authorList>
    </citation>
    <scope>NUCLEOTIDE SEQUENCE [LARGE SCALE GENOMIC DNA]</scope>
    <source>
        <strain evidence="2">KACC 12602</strain>
    </source>
</reference>
<dbReference type="RefSeq" id="WP_378017064.1">
    <property type="nucleotide sequence ID" value="NZ_JBHSKT010000004.1"/>
</dbReference>
<accession>A0ABW0E8R2</accession>
<sequence>MNFLKPLIILITISLLISCQNKTEKELLGFIENNKFNYTNLERGYNENVERKFKRSVEYGIIKFPNHDTVKYWFLSHHIANDGYGGTVFELPNKEKKFIKGYFCCEVQLPNNGNYNDAVSFLKQMEKLNNTHP</sequence>
<dbReference type="EMBL" id="JBHSKT010000004">
    <property type="protein sequence ID" value="MFC5270699.1"/>
    <property type="molecule type" value="Genomic_DNA"/>
</dbReference>
<gene>
    <name evidence="1" type="ORF">ACFPIB_08775</name>
</gene>
<keyword evidence="2" id="KW-1185">Reference proteome</keyword>
<evidence type="ECO:0000313" key="2">
    <source>
        <dbReference type="Proteomes" id="UP001596161"/>
    </source>
</evidence>
<name>A0ABW0E8R2_9BACT</name>
<organism evidence="1 2">
    <name type="scientific">Adhaeribacter terreus</name>
    <dbReference type="NCBI Taxonomy" id="529703"/>
    <lineage>
        <taxon>Bacteria</taxon>
        <taxon>Pseudomonadati</taxon>
        <taxon>Bacteroidota</taxon>
        <taxon>Cytophagia</taxon>
        <taxon>Cytophagales</taxon>
        <taxon>Hymenobacteraceae</taxon>
        <taxon>Adhaeribacter</taxon>
    </lineage>
</organism>
<protein>
    <submittedName>
        <fullName evidence="1">Uncharacterized protein</fullName>
    </submittedName>
</protein>
<proteinExistence type="predicted"/>
<dbReference type="Proteomes" id="UP001596161">
    <property type="component" value="Unassembled WGS sequence"/>
</dbReference>
<evidence type="ECO:0000313" key="1">
    <source>
        <dbReference type="EMBL" id="MFC5270699.1"/>
    </source>
</evidence>